<keyword evidence="7" id="KW-1185">Reference proteome</keyword>
<protein>
    <submittedName>
        <fullName evidence="6">Chemotaxis protein CheR</fullName>
    </submittedName>
</protein>
<evidence type="ECO:0000256" key="3">
    <source>
        <dbReference type="SAM" id="MobiDB-lite"/>
    </source>
</evidence>
<dbReference type="GO" id="GO:0008757">
    <property type="term" value="F:S-adenosylmethionine-dependent methyltransferase activity"/>
    <property type="evidence" value="ECO:0007669"/>
    <property type="project" value="InterPro"/>
</dbReference>
<dbReference type="GO" id="GO:0008984">
    <property type="term" value="F:protein-glutamate methylesterase activity"/>
    <property type="evidence" value="ECO:0007669"/>
    <property type="project" value="InterPro"/>
</dbReference>
<dbReference type="InterPro" id="IPR000780">
    <property type="entry name" value="CheR_MeTrfase"/>
</dbReference>
<dbReference type="Pfam" id="PF08448">
    <property type="entry name" value="PAS_4"/>
    <property type="match status" value="1"/>
</dbReference>
<dbReference type="SUPFAM" id="SSF52738">
    <property type="entry name" value="Methylesterase CheB, C-terminal domain"/>
    <property type="match status" value="1"/>
</dbReference>
<feature type="coiled-coil region" evidence="2">
    <location>
        <begin position="662"/>
        <end position="756"/>
    </location>
</feature>
<feature type="domain" description="CheR-type methyltransferase" evidence="5">
    <location>
        <begin position="238"/>
        <end position="501"/>
    </location>
</feature>
<dbReference type="Pfam" id="PF13596">
    <property type="entry name" value="PAS_10"/>
    <property type="match status" value="1"/>
</dbReference>
<dbReference type="SMART" id="SM00138">
    <property type="entry name" value="MeTrc"/>
    <property type="match status" value="1"/>
</dbReference>
<feature type="active site" evidence="1">
    <location>
        <position position="160"/>
    </location>
</feature>
<dbReference type="InterPro" id="IPR035965">
    <property type="entry name" value="PAS-like_dom_sf"/>
</dbReference>
<dbReference type="AlphaFoldDB" id="A0A437RR24"/>
<feature type="active site" evidence="1">
    <location>
        <position position="69"/>
    </location>
</feature>
<dbReference type="InterPro" id="IPR022642">
    <property type="entry name" value="CheR_C"/>
</dbReference>
<comment type="caution">
    <text evidence="6">The sequence shown here is derived from an EMBL/GenBank/DDBJ whole genome shotgun (WGS) entry which is preliminary data.</text>
</comment>
<dbReference type="GO" id="GO:0000156">
    <property type="term" value="F:phosphorelay response regulator activity"/>
    <property type="evidence" value="ECO:0007669"/>
    <property type="project" value="InterPro"/>
</dbReference>
<accession>A0A437RR24</accession>
<evidence type="ECO:0000256" key="1">
    <source>
        <dbReference type="PROSITE-ProRule" id="PRU00050"/>
    </source>
</evidence>
<dbReference type="SUPFAM" id="SSF55785">
    <property type="entry name" value="PYP-like sensor domain (PAS domain)"/>
    <property type="match status" value="1"/>
</dbReference>
<evidence type="ECO:0000259" key="4">
    <source>
        <dbReference type="PROSITE" id="PS50122"/>
    </source>
</evidence>
<evidence type="ECO:0000313" key="7">
    <source>
        <dbReference type="Proteomes" id="UP000285575"/>
    </source>
</evidence>
<dbReference type="InterPro" id="IPR000014">
    <property type="entry name" value="PAS"/>
</dbReference>
<dbReference type="Gene3D" id="3.40.50.150">
    <property type="entry name" value="Vaccinia Virus protein VP39"/>
    <property type="match status" value="1"/>
</dbReference>
<dbReference type="PRINTS" id="PR00996">
    <property type="entry name" value="CHERMTFRASE"/>
</dbReference>
<dbReference type="SUPFAM" id="SSF53335">
    <property type="entry name" value="S-adenosyl-L-methionine-dependent methyltransferases"/>
    <property type="match status" value="1"/>
</dbReference>
<dbReference type="SUPFAM" id="SSF47757">
    <property type="entry name" value="Chemotaxis receptor methyltransferase CheR, N-terminal domain"/>
    <property type="match status" value="1"/>
</dbReference>
<sequence length="1003" mass="109828">MPDAPSGDAVDPVLLPEAGLADTVIGEQPLTFGGFVVAIGASAGGLDALERLFGALPVDTGAAFVVIQHLSPDHKSMMDNLLARYTAMPVQVAGHDMPLAPNAVFLIPPAKSMRIAGDRLLLTPKPEHGLSLPIDVFFTSMAEQCADRGIAVVLSGTGSDGSRGIPAVNAAGGFVFVQEPADAKFDGMPRSAVGTGLADVVAPAEALAERLSTHLRAPRHASMRLLAGSPPPGVAEPLEGILELLLGSSGIDFRDYKPTTVLRRIERRMQVQRTASLPAYREALAGSVEEQAVLRRELLIPVTRFFRDADVFEHLAEQVIGPLVGREATMEPIRVWVACCATGEEAYSIAILFAEAFQRLGRMRPVKIFATDVEQHYLDQAGAGHYPDTIAAEVSGQRLERWFMERDGGWTVRPEIRQMVIFARHNLVADPPFTRMDLVTCRNALIYFQPGAQERAMRRLQYALQPGGHLLLGPSESLGVLHRDFAALPGRGKIYRLLRRDRLGLQLDSNSRHETSSQRRATRRRPPEVAPPSAQAWVTQGERQLQQVYLPPSLLVGPSRELLHVYGSASELLQISEGQMTLDVLKLLPRELSWAAGLLLQAVATEDRAESSAPVRLGQGEGARQLRVVARRMGETSGTADAGGAPVTLLSFEPLELPMLGAAQAAELDEEQRKRVEALERELDLTHESLQATIEELETANEELQATNEELMASNEELQSTNEELQSVNEELYTVNSEYQEKVDVLNSVNADLENVAKATATPTLFVDEQLRLLRFTPELMQLFKVREGDRGRSLEDFANLLDYPELFNDLRRTMADKVVNEREVRSRDGQWWLARMQPYAARVPGSTKAVMSFVNVTSLKDSQRMQSILDSLAEHLAVLDAQGNIVRVNEAWRRFAADNGDPDLRHSGPGHNYLSACASAALVDPDARRAHEGVTAVLRGHLPRFTMQYPCDSKGQRLWFLMHAAPVAHAGGGAVVSHIEITAWVDAQLQPGTGTPLEDPAR</sequence>
<feature type="region of interest" description="Disordered" evidence="3">
    <location>
        <begin position="508"/>
        <end position="533"/>
    </location>
</feature>
<dbReference type="InterPro" id="IPR000673">
    <property type="entry name" value="Sig_transdc_resp-reg_Me-estase"/>
</dbReference>
<dbReference type="Gene3D" id="3.30.450.20">
    <property type="entry name" value="PAS domain"/>
    <property type="match status" value="1"/>
</dbReference>
<gene>
    <name evidence="6" type="ORF">EOE66_00590</name>
</gene>
<dbReference type="InterPro" id="IPR035909">
    <property type="entry name" value="CheB_C"/>
</dbReference>
<dbReference type="InterPro" id="IPR013656">
    <property type="entry name" value="PAS_4"/>
</dbReference>
<dbReference type="Proteomes" id="UP000285575">
    <property type="component" value="Unassembled WGS sequence"/>
</dbReference>
<dbReference type="PANTHER" id="PTHR24422">
    <property type="entry name" value="CHEMOTAXIS PROTEIN METHYLTRANSFERASE"/>
    <property type="match status" value="1"/>
</dbReference>
<dbReference type="Pfam" id="PF01339">
    <property type="entry name" value="CheB_methylest"/>
    <property type="match status" value="1"/>
</dbReference>
<dbReference type="GO" id="GO:0005737">
    <property type="term" value="C:cytoplasm"/>
    <property type="evidence" value="ECO:0007669"/>
    <property type="project" value="InterPro"/>
</dbReference>
<evidence type="ECO:0000256" key="2">
    <source>
        <dbReference type="SAM" id="Coils"/>
    </source>
</evidence>
<dbReference type="Gene3D" id="3.40.50.180">
    <property type="entry name" value="Methylesterase CheB, C-terminal domain"/>
    <property type="match status" value="1"/>
</dbReference>
<feature type="domain" description="CheB-type methylesterase" evidence="4">
    <location>
        <begin position="29"/>
        <end position="218"/>
    </location>
</feature>
<dbReference type="Pfam" id="PF01739">
    <property type="entry name" value="CheR"/>
    <property type="match status" value="1"/>
</dbReference>
<dbReference type="GO" id="GO:0006935">
    <property type="term" value="P:chemotaxis"/>
    <property type="evidence" value="ECO:0007669"/>
    <property type="project" value="UniProtKB-UniRule"/>
</dbReference>
<dbReference type="Pfam" id="PF03705">
    <property type="entry name" value="CheR_N"/>
    <property type="match status" value="1"/>
</dbReference>
<dbReference type="InterPro" id="IPR022641">
    <property type="entry name" value="CheR_N"/>
</dbReference>
<feature type="active site" evidence="1">
    <location>
        <position position="42"/>
    </location>
</feature>
<dbReference type="EMBL" id="SACR01000001">
    <property type="protein sequence ID" value="RVU49121.1"/>
    <property type="molecule type" value="Genomic_DNA"/>
</dbReference>
<keyword evidence="1" id="KW-0378">Hydrolase</keyword>
<dbReference type="PROSITE" id="PS50122">
    <property type="entry name" value="CHEB"/>
    <property type="match status" value="1"/>
</dbReference>
<dbReference type="PROSITE" id="PS50123">
    <property type="entry name" value="CHER"/>
    <property type="match status" value="1"/>
</dbReference>
<dbReference type="InterPro" id="IPR050903">
    <property type="entry name" value="Bact_Chemotaxis_MeTrfase"/>
</dbReference>
<proteinExistence type="predicted"/>
<keyword evidence="2" id="KW-0175">Coiled coil</keyword>
<organism evidence="6 7">
    <name type="scientific">Rubrivivax rivuli</name>
    <dbReference type="NCBI Taxonomy" id="1862385"/>
    <lineage>
        <taxon>Bacteria</taxon>
        <taxon>Pseudomonadati</taxon>
        <taxon>Pseudomonadota</taxon>
        <taxon>Betaproteobacteria</taxon>
        <taxon>Burkholderiales</taxon>
        <taxon>Sphaerotilaceae</taxon>
        <taxon>Rubrivivax</taxon>
    </lineage>
</organism>
<evidence type="ECO:0000259" key="5">
    <source>
        <dbReference type="PROSITE" id="PS50123"/>
    </source>
</evidence>
<dbReference type="OrthoDB" id="9816309at2"/>
<reference evidence="6 7" key="1">
    <citation type="submission" date="2019-01" db="EMBL/GenBank/DDBJ databases">
        <authorList>
            <person name="Chen W.-M."/>
        </authorList>
    </citation>
    <scope>NUCLEOTIDE SEQUENCE [LARGE SCALE GENOMIC DNA]</scope>
    <source>
        <strain evidence="6 7">KYPY4</strain>
    </source>
</reference>
<name>A0A437RR24_9BURK</name>
<dbReference type="SMART" id="SM00091">
    <property type="entry name" value="PAS"/>
    <property type="match status" value="2"/>
</dbReference>
<dbReference type="CDD" id="cd16434">
    <property type="entry name" value="CheB-CheR_fusion"/>
    <property type="match status" value="1"/>
</dbReference>
<keyword evidence="1" id="KW-0145">Chemotaxis</keyword>
<dbReference type="PANTHER" id="PTHR24422:SF27">
    <property type="entry name" value="PROTEIN-GLUTAMATE O-METHYLTRANSFERASE"/>
    <property type="match status" value="1"/>
</dbReference>
<dbReference type="InterPro" id="IPR029063">
    <property type="entry name" value="SAM-dependent_MTases_sf"/>
</dbReference>
<evidence type="ECO:0000313" key="6">
    <source>
        <dbReference type="EMBL" id="RVU49121.1"/>
    </source>
</evidence>